<name>A0A7C3UNE7_UNCW3</name>
<dbReference type="Gene3D" id="3.40.50.2000">
    <property type="entry name" value="Glycogen Phosphorylase B"/>
    <property type="match status" value="2"/>
</dbReference>
<protein>
    <submittedName>
        <fullName evidence="3">Glycosyltransferase family 1 protein</fullName>
    </submittedName>
</protein>
<dbReference type="PANTHER" id="PTHR12526">
    <property type="entry name" value="GLYCOSYLTRANSFERASE"/>
    <property type="match status" value="1"/>
</dbReference>
<gene>
    <name evidence="3" type="ORF">ENX07_00050</name>
</gene>
<sequence>MRVLMVSDVYFPHIGGIAVHIYHLSQELRKLGHEVKVLTTNFSTRLLNGVRYLPDEKNVYRVGRAIVIRSNKSWATLCFGFHLGREVKEVLSQGFDIVHIHGSLAPTLPILVLRHSQAKNLITLHSYYRKSKGYTFFRPFLLPYFRKLDGIIGVSKAAVEATQRYFPGDYCIIPNAIDPIQFSPDIPPLPQFLNRSPRLLFVGRFEPKKGLKYLLQALPLVKEVFPNFLLLVVGTGLLGYSYKEYIKESVRENVFFCGAVNPKDIPSYYATCDLLCAPSVDCESFGIILLEAMACGKPVVASNIPGYKEVVSDGEDGFLVEPRSPQAIAEGIIKICSSEERKRSMGEAGRRKALQYSWEKIGKRVEMFYRQLIEGEGTRPSLRER</sequence>
<organism evidence="3">
    <name type="scientific">candidate division WOR-3 bacterium</name>
    <dbReference type="NCBI Taxonomy" id="2052148"/>
    <lineage>
        <taxon>Bacteria</taxon>
        <taxon>Bacteria division WOR-3</taxon>
    </lineage>
</organism>
<keyword evidence="3" id="KW-0808">Transferase</keyword>
<dbReference type="InterPro" id="IPR028098">
    <property type="entry name" value="Glyco_trans_4-like_N"/>
</dbReference>
<feature type="domain" description="Glycosyltransferase subfamily 4-like N-terminal" evidence="2">
    <location>
        <begin position="14"/>
        <end position="179"/>
    </location>
</feature>
<feature type="domain" description="Glycosyl transferase family 1" evidence="1">
    <location>
        <begin position="195"/>
        <end position="351"/>
    </location>
</feature>
<dbReference type="GO" id="GO:0016757">
    <property type="term" value="F:glycosyltransferase activity"/>
    <property type="evidence" value="ECO:0007669"/>
    <property type="project" value="InterPro"/>
</dbReference>
<dbReference type="CDD" id="cd03801">
    <property type="entry name" value="GT4_PimA-like"/>
    <property type="match status" value="1"/>
</dbReference>
<reference evidence="3" key="1">
    <citation type="journal article" date="2020" name="mSystems">
        <title>Genome- and Community-Level Interaction Insights into Carbon Utilization and Element Cycling Functions of Hydrothermarchaeota in Hydrothermal Sediment.</title>
        <authorList>
            <person name="Zhou Z."/>
            <person name="Liu Y."/>
            <person name="Xu W."/>
            <person name="Pan J."/>
            <person name="Luo Z.H."/>
            <person name="Li M."/>
        </authorList>
    </citation>
    <scope>NUCLEOTIDE SEQUENCE [LARGE SCALE GENOMIC DNA]</scope>
    <source>
        <strain evidence="3">SpSt-906</strain>
    </source>
</reference>
<evidence type="ECO:0000259" key="2">
    <source>
        <dbReference type="Pfam" id="PF13439"/>
    </source>
</evidence>
<evidence type="ECO:0000313" key="3">
    <source>
        <dbReference type="EMBL" id="HGE98465.1"/>
    </source>
</evidence>
<dbReference type="AlphaFoldDB" id="A0A7C3UNE7"/>
<comment type="caution">
    <text evidence="3">The sequence shown here is derived from an EMBL/GenBank/DDBJ whole genome shotgun (WGS) entry which is preliminary data.</text>
</comment>
<evidence type="ECO:0000259" key="1">
    <source>
        <dbReference type="Pfam" id="PF00534"/>
    </source>
</evidence>
<proteinExistence type="predicted"/>
<dbReference type="Pfam" id="PF13439">
    <property type="entry name" value="Glyco_transf_4"/>
    <property type="match status" value="1"/>
</dbReference>
<dbReference type="EMBL" id="DTMQ01000001">
    <property type="protein sequence ID" value="HGE98465.1"/>
    <property type="molecule type" value="Genomic_DNA"/>
</dbReference>
<dbReference type="SUPFAM" id="SSF53756">
    <property type="entry name" value="UDP-Glycosyltransferase/glycogen phosphorylase"/>
    <property type="match status" value="1"/>
</dbReference>
<dbReference type="InterPro" id="IPR001296">
    <property type="entry name" value="Glyco_trans_1"/>
</dbReference>
<accession>A0A7C3UNE7</accession>
<dbReference type="Pfam" id="PF00534">
    <property type="entry name" value="Glycos_transf_1"/>
    <property type="match status" value="1"/>
</dbReference>